<evidence type="ECO:0000256" key="7">
    <source>
        <dbReference type="ARBA" id="ARBA00023270"/>
    </source>
</evidence>
<organism evidence="10 11">
    <name type="scientific">Desulforhabdus amnigena</name>
    <dbReference type="NCBI Taxonomy" id="40218"/>
    <lineage>
        <taxon>Bacteria</taxon>
        <taxon>Pseudomonadati</taxon>
        <taxon>Thermodesulfobacteriota</taxon>
        <taxon>Syntrophobacteria</taxon>
        <taxon>Syntrophobacterales</taxon>
        <taxon>Syntrophobacteraceae</taxon>
        <taxon>Desulforhabdus</taxon>
    </lineage>
</organism>
<comment type="function">
    <text evidence="9">Transaldolase is important for the balance of metabolites in the pentose-phosphate pathway.</text>
</comment>
<feature type="active site" description="Schiff-base intermediate with substrate" evidence="9">
    <location>
        <position position="87"/>
    </location>
</feature>
<accession>A0A9W6FRY2</accession>
<dbReference type="InterPro" id="IPR004731">
    <property type="entry name" value="Transaldolase_3B/F6P_aldolase"/>
</dbReference>
<evidence type="ECO:0000256" key="1">
    <source>
        <dbReference type="ARBA" id="ARBA00004496"/>
    </source>
</evidence>
<evidence type="ECO:0000313" key="11">
    <source>
        <dbReference type="Proteomes" id="UP001144372"/>
    </source>
</evidence>
<keyword evidence="4 9" id="KW-0963">Cytoplasm</keyword>
<keyword evidence="7 9" id="KW-0704">Schiff base</keyword>
<dbReference type="Gene3D" id="3.20.20.70">
    <property type="entry name" value="Aldolase class I"/>
    <property type="match status" value="1"/>
</dbReference>
<dbReference type="InterPro" id="IPR013785">
    <property type="entry name" value="Aldolase_TIM"/>
</dbReference>
<keyword evidence="11" id="KW-1185">Reference proteome</keyword>
<dbReference type="EC" id="2.2.1.2" evidence="9"/>
<evidence type="ECO:0000256" key="2">
    <source>
        <dbReference type="ARBA" id="ARBA00004857"/>
    </source>
</evidence>
<evidence type="ECO:0000256" key="5">
    <source>
        <dbReference type="ARBA" id="ARBA00022679"/>
    </source>
</evidence>
<protein>
    <recommendedName>
        <fullName evidence="9">Probable transaldolase</fullName>
        <ecNumber evidence="9">2.2.1.2</ecNumber>
    </recommendedName>
</protein>
<keyword evidence="5 9" id="KW-0808">Transferase</keyword>
<dbReference type="Proteomes" id="UP001144372">
    <property type="component" value="Unassembled WGS sequence"/>
</dbReference>
<comment type="caution">
    <text evidence="10">The sequence shown here is derived from an EMBL/GenBank/DDBJ whole genome shotgun (WGS) entry which is preliminary data.</text>
</comment>
<dbReference type="PANTHER" id="PTHR10683">
    <property type="entry name" value="TRANSALDOLASE"/>
    <property type="match status" value="1"/>
</dbReference>
<dbReference type="CDD" id="cd00956">
    <property type="entry name" value="Transaldolase_FSA"/>
    <property type="match status" value="1"/>
</dbReference>
<evidence type="ECO:0000256" key="3">
    <source>
        <dbReference type="ARBA" id="ARBA00005740"/>
    </source>
</evidence>
<dbReference type="GO" id="GO:0005975">
    <property type="term" value="P:carbohydrate metabolic process"/>
    <property type="evidence" value="ECO:0007669"/>
    <property type="project" value="InterPro"/>
</dbReference>
<dbReference type="GO" id="GO:0006098">
    <property type="term" value="P:pentose-phosphate shunt"/>
    <property type="evidence" value="ECO:0007669"/>
    <property type="project" value="UniProtKB-UniRule"/>
</dbReference>
<comment type="subcellular location">
    <subcellularLocation>
        <location evidence="1 9">Cytoplasm</location>
    </subcellularLocation>
</comment>
<comment type="pathway">
    <text evidence="2 9">Carbohydrate degradation; pentose phosphate pathway; D-glyceraldehyde 3-phosphate and beta-D-fructose 6-phosphate from D-ribose 5-phosphate and D-xylulose 5-phosphate (non-oxidative stage): step 2/3.</text>
</comment>
<evidence type="ECO:0000256" key="4">
    <source>
        <dbReference type="ARBA" id="ARBA00022490"/>
    </source>
</evidence>
<dbReference type="PANTHER" id="PTHR10683:SF40">
    <property type="entry name" value="FRUCTOSE-6-PHOSPHATE ALDOLASE 1-RELATED"/>
    <property type="match status" value="1"/>
</dbReference>
<dbReference type="InterPro" id="IPR022999">
    <property type="entry name" value="Transaldolase_3B"/>
</dbReference>
<evidence type="ECO:0000313" key="10">
    <source>
        <dbReference type="EMBL" id="GLI33498.1"/>
    </source>
</evidence>
<dbReference type="AlphaFoldDB" id="A0A9W6FRY2"/>
<gene>
    <name evidence="9 10" type="primary">tal</name>
    <name evidence="10" type="ORF">DAMNIGENAA_09310</name>
</gene>
<keyword evidence="6 9" id="KW-0570">Pentose shunt</keyword>
<comment type="similarity">
    <text evidence="3 9">Belongs to the transaldolase family. Type 3B subfamily.</text>
</comment>
<dbReference type="GO" id="GO:0042182">
    <property type="term" value="P:ketone catabolic process"/>
    <property type="evidence" value="ECO:0007669"/>
    <property type="project" value="UniProtKB-ARBA"/>
</dbReference>
<dbReference type="GO" id="GO:0004801">
    <property type="term" value="F:transaldolase activity"/>
    <property type="evidence" value="ECO:0007669"/>
    <property type="project" value="UniProtKB-UniRule"/>
</dbReference>
<dbReference type="NCBIfam" id="TIGR00875">
    <property type="entry name" value="fsa_talC_mipB"/>
    <property type="match status" value="1"/>
</dbReference>
<dbReference type="GO" id="GO:0005737">
    <property type="term" value="C:cytoplasm"/>
    <property type="evidence" value="ECO:0007669"/>
    <property type="project" value="UniProtKB-SubCell"/>
</dbReference>
<dbReference type="InterPro" id="IPR018225">
    <property type="entry name" value="Transaldolase_AS"/>
</dbReference>
<evidence type="ECO:0000256" key="8">
    <source>
        <dbReference type="ARBA" id="ARBA00048810"/>
    </source>
</evidence>
<dbReference type="FunFam" id="3.20.20.70:FF:000018">
    <property type="entry name" value="Probable transaldolase"/>
    <property type="match status" value="1"/>
</dbReference>
<sequence length="218" mass="23731">MKFFIDTANLAEIKEAHSLGILDGVTTNPSLIAKEGISNREAFEKHIKTICEIIEAPVNAEVVSTSADEMIAEGKKLAAIDPHVVVKIPMITEGLKAVKQLSEEGIRTNVTLVFSPLQALMAAKAGASYISPFVGRLDDIAHDGMAIVEQIIDIFSNYLFETEVIVASVRNPLHVLLAAKFGADIATIPFKVIDQLAKHPLTDIGLTNFLKDWQKVEK</sequence>
<reference evidence="10" key="1">
    <citation type="submission" date="2022-12" db="EMBL/GenBank/DDBJ databases">
        <title>Reference genome sequencing for broad-spectrum identification of bacterial and archaeal isolates by mass spectrometry.</title>
        <authorList>
            <person name="Sekiguchi Y."/>
            <person name="Tourlousse D.M."/>
        </authorList>
    </citation>
    <scope>NUCLEOTIDE SEQUENCE</scope>
    <source>
        <strain evidence="10">ASRB1</strain>
    </source>
</reference>
<dbReference type="HAMAP" id="MF_00494">
    <property type="entry name" value="Transaldolase_3b"/>
    <property type="match status" value="1"/>
</dbReference>
<name>A0A9W6FRY2_9BACT</name>
<evidence type="ECO:0000256" key="9">
    <source>
        <dbReference type="HAMAP-Rule" id="MF_00494"/>
    </source>
</evidence>
<dbReference type="GO" id="GO:0016832">
    <property type="term" value="F:aldehyde-lyase activity"/>
    <property type="evidence" value="ECO:0007669"/>
    <property type="project" value="InterPro"/>
</dbReference>
<dbReference type="SUPFAM" id="SSF51569">
    <property type="entry name" value="Aldolase"/>
    <property type="match status" value="1"/>
</dbReference>
<dbReference type="RefSeq" id="WP_281792515.1">
    <property type="nucleotide sequence ID" value="NZ_BSDR01000001.1"/>
</dbReference>
<dbReference type="PROSITE" id="PS01054">
    <property type="entry name" value="TRANSALDOLASE_1"/>
    <property type="match status" value="1"/>
</dbReference>
<dbReference type="Pfam" id="PF00923">
    <property type="entry name" value="TAL_FSA"/>
    <property type="match status" value="1"/>
</dbReference>
<evidence type="ECO:0000256" key="6">
    <source>
        <dbReference type="ARBA" id="ARBA00023126"/>
    </source>
</evidence>
<dbReference type="InterPro" id="IPR033919">
    <property type="entry name" value="TSA/FSA_arc/bac"/>
</dbReference>
<proteinExistence type="inferred from homology"/>
<dbReference type="EMBL" id="BSDR01000001">
    <property type="protein sequence ID" value="GLI33498.1"/>
    <property type="molecule type" value="Genomic_DNA"/>
</dbReference>
<dbReference type="InterPro" id="IPR001585">
    <property type="entry name" value="TAL/FSA"/>
</dbReference>
<comment type="catalytic activity">
    <reaction evidence="8 9">
        <text>D-sedoheptulose 7-phosphate + D-glyceraldehyde 3-phosphate = D-erythrose 4-phosphate + beta-D-fructose 6-phosphate</text>
        <dbReference type="Rhea" id="RHEA:17053"/>
        <dbReference type="ChEBI" id="CHEBI:16897"/>
        <dbReference type="ChEBI" id="CHEBI:57483"/>
        <dbReference type="ChEBI" id="CHEBI:57634"/>
        <dbReference type="ChEBI" id="CHEBI:59776"/>
        <dbReference type="EC" id="2.2.1.2"/>
    </reaction>
</comment>